<proteinExistence type="predicted"/>
<dbReference type="EMBL" id="DTCK01000008">
    <property type="protein sequence ID" value="HGQ35203.1"/>
    <property type="molecule type" value="Genomic_DNA"/>
</dbReference>
<comment type="caution">
    <text evidence="2">The sequence shown here is derived from an EMBL/GenBank/DDBJ whole genome shotgun (WGS) entry which is preliminary data.</text>
</comment>
<gene>
    <name evidence="2" type="ORF">ENU08_07375</name>
    <name evidence="1" type="ORF">ENU41_00795</name>
</gene>
<evidence type="ECO:0000313" key="1">
    <source>
        <dbReference type="EMBL" id="HGQ35203.1"/>
    </source>
</evidence>
<accession>A0A7C4NN43</accession>
<evidence type="ECO:0000313" key="2">
    <source>
        <dbReference type="EMBL" id="HGQ65046.1"/>
    </source>
</evidence>
<sequence length="100" mass="11575">MSRRGRKTLRCYGYTLLKVTQKTPKDVKTKIYKLMNGTTVTIRGKRYKNKGLINDVEGVKLANSLYAIPTDYVPRVLEKLSERKLETFVQLINLCRCTCE</sequence>
<name>A0A7C4NN43_9CREN</name>
<protein>
    <submittedName>
        <fullName evidence="2">Uncharacterized protein</fullName>
    </submittedName>
</protein>
<organism evidence="2">
    <name type="scientific">Ignisphaera aggregans</name>
    <dbReference type="NCBI Taxonomy" id="334771"/>
    <lineage>
        <taxon>Archaea</taxon>
        <taxon>Thermoproteota</taxon>
        <taxon>Thermoprotei</taxon>
        <taxon>Desulfurococcales</taxon>
        <taxon>Desulfurococcaceae</taxon>
        <taxon>Ignisphaera</taxon>
    </lineage>
</organism>
<dbReference type="AlphaFoldDB" id="A0A7C4NN43"/>
<reference evidence="2" key="1">
    <citation type="journal article" date="2020" name="mSystems">
        <title>Genome- and Community-Level Interaction Insights into Carbon Utilization and Element Cycling Functions of Hydrothermarchaeota in Hydrothermal Sediment.</title>
        <authorList>
            <person name="Zhou Z."/>
            <person name="Liu Y."/>
            <person name="Xu W."/>
            <person name="Pan J."/>
            <person name="Luo Z.H."/>
            <person name="Li M."/>
        </authorList>
    </citation>
    <scope>NUCLEOTIDE SEQUENCE [LARGE SCALE GENOMIC DNA]</scope>
    <source>
        <strain evidence="2">SpSt-637</strain>
        <strain evidence="1">SpSt-667</strain>
    </source>
</reference>
<dbReference type="EMBL" id="DTBD01000067">
    <property type="protein sequence ID" value="HGQ65046.1"/>
    <property type="molecule type" value="Genomic_DNA"/>
</dbReference>